<proteinExistence type="predicted"/>
<keyword evidence="2 4" id="KW-0863">Zinc-finger</keyword>
<dbReference type="SMART" id="SM00184">
    <property type="entry name" value="RING"/>
    <property type="match status" value="1"/>
</dbReference>
<feature type="compositionally biased region" description="Polar residues" evidence="5">
    <location>
        <begin position="232"/>
        <end position="243"/>
    </location>
</feature>
<evidence type="ECO:0000256" key="1">
    <source>
        <dbReference type="ARBA" id="ARBA00022723"/>
    </source>
</evidence>
<dbReference type="InterPro" id="IPR001841">
    <property type="entry name" value="Znf_RING"/>
</dbReference>
<reference evidence="8 9" key="1">
    <citation type="journal article" date="2019" name="Nat. Ecol. Evol.">
        <title>Megaphylogeny resolves global patterns of mushroom evolution.</title>
        <authorList>
            <person name="Varga T."/>
            <person name="Krizsan K."/>
            <person name="Foldi C."/>
            <person name="Dima B."/>
            <person name="Sanchez-Garcia M."/>
            <person name="Sanchez-Ramirez S."/>
            <person name="Szollosi G.J."/>
            <person name="Szarkandi J.G."/>
            <person name="Papp V."/>
            <person name="Albert L."/>
            <person name="Andreopoulos W."/>
            <person name="Angelini C."/>
            <person name="Antonin V."/>
            <person name="Barry K.W."/>
            <person name="Bougher N.L."/>
            <person name="Buchanan P."/>
            <person name="Buyck B."/>
            <person name="Bense V."/>
            <person name="Catcheside P."/>
            <person name="Chovatia M."/>
            <person name="Cooper J."/>
            <person name="Damon W."/>
            <person name="Desjardin D."/>
            <person name="Finy P."/>
            <person name="Geml J."/>
            <person name="Haridas S."/>
            <person name="Hughes K."/>
            <person name="Justo A."/>
            <person name="Karasinski D."/>
            <person name="Kautmanova I."/>
            <person name="Kiss B."/>
            <person name="Kocsube S."/>
            <person name="Kotiranta H."/>
            <person name="LaButti K.M."/>
            <person name="Lechner B.E."/>
            <person name="Liimatainen K."/>
            <person name="Lipzen A."/>
            <person name="Lukacs Z."/>
            <person name="Mihaltcheva S."/>
            <person name="Morgado L.N."/>
            <person name="Niskanen T."/>
            <person name="Noordeloos M.E."/>
            <person name="Ohm R.A."/>
            <person name="Ortiz-Santana B."/>
            <person name="Ovrebo C."/>
            <person name="Racz N."/>
            <person name="Riley R."/>
            <person name="Savchenko A."/>
            <person name="Shiryaev A."/>
            <person name="Soop K."/>
            <person name="Spirin V."/>
            <person name="Szebenyi C."/>
            <person name="Tomsovsky M."/>
            <person name="Tulloss R.E."/>
            <person name="Uehling J."/>
            <person name="Grigoriev I.V."/>
            <person name="Vagvolgyi C."/>
            <person name="Papp T."/>
            <person name="Martin F.M."/>
            <person name="Miettinen O."/>
            <person name="Hibbett D.S."/>
            <person name="Nagy L.G."/>
        </authorList>
    </citation>
    <scope>NUCLEOTIDE SEQUENCE [LARGE SCALE GENOMIC DNA]</scope>
    <source>
        <strain evidence="8 9">OMC1185</strain>
    </source>
</reference>
<feature type="compositionally biased region" description="Low complexity" evidence="5">
    <location>
        <begin position="146"/>
        <end position="168"/>
    </location>
</feature>
<dbReference type="InterPro" id="IPR018957">
    <property type="entry name" value="Znf_C3HC4_RING-type"/>
</dbReference>
<evidence type="ECO:0000256" key="4">
    <source>
        <dbReference type="PROSITE-ProRule" id="PRU00207"/>
    </source>
</evidence>
<feature type="zinc finger region" description="TRAF-type" evidence="4">
    <location>
        <begin position="78"/>
        <end position="118"/>
    </location>
</feature>
<feature type="compositionally biased region" description="Pro residues" evidence="5">
    <location>
        <begin position="316"/>
        <end position="331"/>
    </location>
</feature>
<dbReference type="Gene3D" id="3.30.40.10">
    <property type="entry name" value="Zinc/RING finger domain, C3HC4 (zinc finger)"/>
    <property type="match status" value="1"/>
</dbReference>
<dbReference type="STRING" id="5364.A0A5C3MXY6"/>
<keyword evidence="1 4" id="KW-0479">Metal-binding</keyword>
<keyword evidence="9" id="KW-1185">Reference proteome</keyword>
<keyword evidence="3 4" id="KW-0862">Zinc</keyword>
<dbReference type="SUPFAM" id="SSF49599">
    <property type="entry name" value="TRAF domain-like"/>
    <property type="match status" value="1"/>
</dbReference>
<evidence type="ECO:0000259" key="6">
    <source>
        <dbReference type="PROSITE" id="PS50089"/>
    </source>
</evidence>
<dbReference type="PROSITE" id="PS50089">
    <property type="entry name" value="ZF_RING_2"/>
    <property type="match status" value="1"/>
</dbReference>
<feature type="domain" description="TRAF-type" evidence="7">
    <location>
        <begin position="78"/>
        <end position="118"/>
    </location>
</feature>
<feature type="compositionally biased region" description="Low complexity" evidence="5">
    <location>
        <begin position="332"/>
        <end position="344"/>
    </location>
</feature>
<sequence length="468" mass="51285">MATTHNYVGIVDANLICCICRSPFIEPTTTRTCAHTFCYDCILHSIRITPQCPVDRSPLVPGDLAPADPVVRNLVDELSVECPERDAGCTYTGQRQLLASHLKESCRYTRVPCEADECDAMILRKGQGHHRHDSKDVPGRDDFSETAEPASAPAQSSSRSSTSEANARLSEENTLLKTRVEALEGLVRILTKEMQAVKTALGPWVRPESHSASSSMSPLSYFDHRHVSGQVYSPSTQTEQSNPFDFPTLSEDYHSRAPPSVSEAPQDYYTNIDQPSVPRLPAPWPLNDPATPETYAYLSALTSNMYPSNAFTTDPHPSPPHTHAPLPPQPQSSPSNAPASYPNPIAPLNLSTTVFGALSGLHESIVSVSTNVDSLARRTEITMNTDRAMMSEEMRVVKAAVHGLRMQVHAIMMDRNAQVTGRTSGPTQASLDHPQEEGHVPGWPPLLQHLNYLRPFPPPSHPTSIPKL</sequence>
<dbReference type="InterPro" id="IPR001293">
    <property type="entry name" value="Znf_TRAF"/>
</dbReference>
<protein>
    <recommendedName>
        <fullName evidence="10">RING-type domain-containing protein</fullName>
    </recommendedName>
</protein>
<dbReference type="OrthoDB" id="1630758at2759"/>
<dbReference type="AlphaFoldDB" id="A0A5C3MXY6"/>
<dbReference type="Proteomes" id="UP000305948">
    <property type="component" value="Unassembled WGS sequence"/>
</dbReference>
<dbReference type="PROSITE" id="PS50145">
    <property type="entry name" value="ZF_TRAF"/>
    <property type="match status" value="1"/>
</dbReference>
<dbReference type="PANTHER" id="PTHR10131:SF94">
    <property type="entry name" value="TNF RECEPTOR-ASSOCIATED FACTOR 4"/>
    <property type="match status" value="1"/>
</dbReference>
<evidence type="ECO:0000256" key="5">
    <source>
        <dbReference type="SAM" id="MobiDB-lite"/>
    </source>
</evidence>
<name>A0A5C3MXY6_9AGAM</name>
<feature type="region of interest" description="Disordered" evidence="5">
    <location>
        <begin position="308"/>
        <end position="344"/>
    </location>
</feature>
<dbReference type="GO" id="GO:0008270">
    <property type="term" value="F:zinc ion binding"/>
    <property type="evidence" value="ECO:0007669"/>
    <property type="project" value="UniProtKB-KW"/>
</dbReference>
<dbReference type="EMBL" id="ML213515">
    <property type="protein sequence ID" value="TFK49715.1"/>
    <property type="molecule type" value="Genomic_DNA"/>
</dbReference>
<dbReference type="SUPFAM" id="SSF57850">
    <property type="entry name" value="RING/U-box"/>
    <property type="match status" value="1"/>
</dbReference>
<evidence type="ECO:0000313" key="8">
    <source>
        <dbReference type="EMBL" id="TFK49715.1"/>
    </source>
</evidence>
<dbReference type="Pfam" id="PF00097">
    <property type="entry name" value="zf-C3HC4"/>
    <property type="match status" value="1"/>
</dbReference>
<dbReference type="PROSITE" id="PS00518">
    <property type="entry name" value="ZF_RING_1"/>
    <property type="match status" value="1"/>
</dbReference>
<evidence type="ECO:0000256" key="2">
    <source>
        <dbReference type="ARBA" id="ARBA00022771"/>
    </source>
</evidence>
<dbReference type="InterPro" id="IPR013083">
    <property type="entry name" value="Znf_RING/FYVE/PHD"/>
</dbReference>
<feature type="compositionally biased region" description="Basic and acidic residues" evidence="5">
    <location>
        <begin position="133"/>
        <end position="143"/>
    </location>
</feature>
<accession>A0A5C3MXY6</accession>
<dbReference type="InterPro" id="IPR017907">
    <property type="entry name" value="Znf_RING_CS"/>
</dbReference>
<evidence type="ECO:0008006" key="10">
    <source>
        <dbReference type="Google" id="ProtNLM"/>
    </source>
</evidence>
<evidence type="ECO:0000259" key="7">
    <source>
        <dbReference type="PROSITE" id="PS50145"/>
    </source>
</evidence>
<organism evidence="8 9">
    <name type="scientific">Heliocybe sulcata</name>
    <dbReference type="NCBI Taxonomy" id="5364"/>
    <lineage>
        <taxon>Eukaryota</taxon>
        <taxon>Fungi</taxon>
        <taxon>Dikarya</taxon>
        <taxon>Basidiomycota</taxon>
        <taxon>Agaricomycotina</taxon>
        <taxon>Agaricomycetes</taxon>
        <taxon>Gloeophyllales</taxon>
        <taxon>Gloeophyllaceae</taxon>
        <taxon>Heliocybe</taxon>
    </lineage>
</organism>
<feature type="domain" description="RING-type" evidence="6">
    <location>
        <begin position="17"/>
        <end position="56"/>
    </location>
</feature>
<dbReference type="PANTHER" id="PTHR10131">
    <property type="entry name" value="TNF RECEPTOR ASSOCIATED FACTOR"/>
    <property type="match status" value="1"/>
</dbReference>
<gene>
    <name evidence="8" type="ORF">OE88DRAFT_1682773</name>
</gene>
<evidence type="ECO:0000256" key="3">
    <source>
        <dbReference type="ARBA" id="ARBA00022833"/>
    </source>
</evidence>
<evidence type="ECO:0000313" key="9">
    <source>
        <dbReference type="Proteomes" id="UP000305948"/>
    </source>
</evidence>
<feature type="region of interest" description="Disordered" evidence="5">
    <location>
        <begin position="126"/>
        <end position="170"/>
    </location>
</feature>
<feature type="region of interest" description="Disordered" evidence="5">
    <location>
        <begin position="232"/>
        <end position="285"/>
    </location>
</feature>